<feature type="domain" description="Rieske" evidence="8">
    <location>
        <begin position="18"/>
        <end position="122"/>
    </location>
</feature>
<dbReference type="InterPro" id="IPR036922">
    <property type="entry name" value="Rieske_2Fe-2S_sf"/>
</dbReference>
<name>A0A147I2P3_9SPHN</name>
<gene>
    <name evidence="9" type="ORF">NS334_09555</name>
</gene>
<dbReference type="RefSeq" id="WP_058755743.1">
    <property type="nucleotide sequence ID" value="NZ_LDTB01000029.1"/>
</dbReference>
<dbReference type="Gene3D" id="2.102.10.10">
    <property type="entry name" value="Rieske [2Fe-2S] iron-sulphur domain"/>
    <property type="match status" value="1"/>
</dbReference>
<evidence type="ECO:0000256" key="5">
    <source>
        <dbReference type="ARBA" id="ARBA00023004"/>
    </source>
</evidence>
<dbReference type="SUPFAM" id="SSF55961">
    <property type="entry name" value="Bet v1-like"/>
    <property type="match status" value="1"/>
</dbReference>
<dbReference type="Pfam" id="PF00355">
    <property type="entry name" value="Rieske"/>
    <property type="match status" value="1"/>
</dbReference>
<evidence type="ECO:0000256" key="7">
    <source>
        <dbReference type="ARBA" id="ARBA00023027"/>
    </source>
</evidence>
<keyword evidence="2" id="KW-0001">2Fe-2S</keyword>
<protein>
    <recommendedName>
        <fullName evidence="8">Rieske domain-containing protein</fullName>
    </recommendedName>
</protein>
<dbReference type="PRINTS" id="PR00090">
    <property type="entry name" value="RNGDIOXGNASE"/>
</dbReference>
<evidence type="ECO:0000256" key="6">
    <source>
        <dbReference type="ARBA" id="ARBA00023014"/>
    </source>
</evidence>
<organism evidence="9 10">
    <name type="scientific">Sphingomonas endophytica</name>
    <dbReference type="NCBI Taxonomy" id="869719"/>
    <lineage>
        <taxon>Bacteria</taxon>
        <taxon>Pseudomonadati</taxon>
        <taxon>Pseudomonadota</taxon>
        <taxon>Alphaproteobacteria</taxon>
        <taxon>Sphingomonadales</taxon>
        <taxon>Sphingomonadaceae</taxon>
        <taxon>Sphingomonas</taxon>
    </lineage>
</organism>
<dbReference type="OrthoDB" id="7458380at2"/>
<dbReference type="CDD" id="cd00680">
    <property type="entry name" value="RHO_alpha_C"/>
    <property type="match status" value="1"/>
</dbReference>
<dbReference type="SUPFAM" id="SSF50022">
    <property type="entry name" value="ISP domain"/>
    <property type="match status" value="1"/>
</dbReference>
<dbReference type="AlphaFoldDB" id="A0A147I2P3"/>
<keyword evidence="6" id="KW-0411">Iron-sulfur</keyword>
<dbReference type="EMBL" id="LDTB01000029">
    <property type="protein sequence ID" value="KTT72196.1"/>
    <property type="molecule type" value="Genomic_DNA"/>
</dbReference>
<dbReference type="GO" id="GO:0016491">
    <property type="term" value="F:oxidoreductase activity"/>
    <property type="evidence" value="ECO:0007669"/>
    <property type="project" value="UniProtKB-KW"/>
</dbReference>
<keyword evidence="10" id="KW-1185">Reference proteome</keyword>
<evidence type="ECO:0000313" key="10">
    <source>
        <dbReference type="Proteomes" id="UP000074310"/>
    </source>
</evidence>
<dbReference type="Proteomes" id="UP000074310">
    <property type="component" value="Unassembled WGS sequence"/>
</dbReference>
<dbReference type="PROSITE" id="PS51296">
    <property type="entry name" value="RIESKE"/>
    <property type="match status" value="1"/>
</dbReference>
<evidence type="ECO:0000256" key="4">
    <source>
        <dbReference type="ARBA" id="ARBA00023002"/>
    </source>
</evidence>
<keyword evidence="5" id="KW-0408">Iron</keyword>
<sequence length="343" mass="38778">MTIGDPDQASARLWADNWHLLAHRSELAEPRDFVRFDILGREVVLHHDGASVIAFDNRCPHRGARIFDGDAGRERFLCRYHGWSYAKGRVFVADKASLAHCPVDQVALNTLRLEWIGDFAFVAEAPVQALEDQLAGLAPMLAAMSRGIAARWDFNRYLYEADWRIALENALEPYHVGPIHPDTLATLKLQPGKNRYYGRNSVWSAPLGDERMVKRMRSLTRLFDLPHQFEGYESLYLFPFTMISSTFGFSQSVQHFLPASAAGRSHFTSRLFAGRLKPATKPDLVAPLMASSAAMNRAVFDEDHAICKRVPADTWSMDPPRFWAASEEKLLHFRESYRAALSG</sequence>
<dbReference type="GO" id="GO:0005506">
    <property type="term" value="F:iron ion binding"/>
    <property type="evidence" value="ECO:0007669"/>
    <property type="project" value="InterPro"/>
</dbReference>
<accession>A0A147I2P3</accession>
<comment type="caution">
    <text evidence="9">The sequence shown here is derived from an EMBL/GenBank/DDBJ whole genome shotgun (WGS) entry which is preliminary data.</text>
</comment>
<evidence type="ECO:0000259" key="8">
    <source>
        <dbReference type="PROSITE" id="PS51296"/>
    </source>
</evidence>
<evidence type="ECO:0000256" key="2">
    <source>
        <dbReference type="ARBA" id="ARBA00022714"/>
    </source>
</evidence>
<dbReference type="PATRIC" id="fig|869719.3.peg.1650"/>
<dbReference type="GO" id="GO:0051537">
    <property type="term" value="F:2 iron, 2 sulfur cluster binding"/>
    <property type="evidence" value="ECO:0007669"/>
    <property type="project" value="UniProtKB-KW"/>
</dbReference>
<keyword evidence="7" id="KW-0520">NAD</keyword>
<dbReference type="PANTHER" id="PTHR43756">
    <property type="entry name" value="CHOLINE MONOOXYGENASE, CHLOROPLASTIC"/>
    <property type="match status" value="1"/>
</dbReference>
<keyword evidence="4" id="KW-0560">Oxidoreductase</keyword>
<dbReference type="InterPro" id="IPR001663">
    <property type="entry name" value="Rng_hydr_dOase-A"/>
</dbReference>
<evidence type="ECO:0000256" key="3">
    <source>
        <dbReference type="ARBA" id="ARBA00022723"/>
    </source>
</evidence>
<dbReference type="PANTHER" id="PTHR43756:SF5">
    <property type="entry name" value="CHOLINE MONOOXYGENASE, CHLOROPLASTIC"/>
    <property type="match status" value="1"/>
</dbReference>
<dbReference type="Pfam" id="PF00848">
    <property type="entry name" value="Ring_hydroxyl_A"/>
    <property type="match status" value="1"/>
</dbReference>
<keyword evidence="3" id="KW-0479">Metal-binding</keyword>
<reference evidence="9 10" key="1">
    <citation type="journal article" date="2016" name="Front. Microbiol.">
        <title>Genomic Resource of Rice Seed Associated Bacteria.</title>
        <authorList>
            <person name="Midha S."/>
            <person name="Bansal K."/>
            <person name="Sharma S."/>
            <person name="Kumar N."/>
            <person name="Patil P.P."/>
            <person name="Chaudhry V."/>
            <person name="Patil P.B."/>
        </authorList>
    </citation>
    <scope>NUCLEOTIDE SEQUENCE [LARGE SCALE GENOMIC DNA]</scope>
    <source>
        <strain evidence="9 10">NS334</strain>
    </source>
</reference>
<comment type="cofactor">
    <cofactor evidence="1">
        <name>Fe cation</name>
        <dbReference type="ChEBI" id="CHEBI:24875"/>
    </cofactor>
</comment>
<dbReference type="Gene3D" id="3.90.380.10">
    <property type="entry name" value="Naphthalene 1,2-dioxygenase Alpha Subunit, Chain A, domain 1"/>
    <property type="match status" value="1"/>
</dbReference>
<dbReference type="InterPro" id="IPR015881">
    <property type="entry name" value="ARHD_Rieske_2Fe_2S"/>
</dbReference>
<dbReference type="InterPro" id="IPR015879">
    <property type="entry name" value="Ring_hydroxy_dOase_asu_C_dom"/>
</dbReference>
<evidence type="ECO:0000313" key="9">
    <source>
        <dbReference type="EMBL" id="KTT72196.1"/>
    </source>
</evidence>
<dbReference type="InterPro" id="IPR017941">
    <property type="entry name" value="Rieske_2Fe-2S"/>
</dbReference>
<evidence type="ECO:0000256" key="1">
    <source>
        <dbReference type="ARBA" id="ARBA00001962"/>
    </source>
</evidence>
<proteinExistence type="predicted"/>
<dbReference type="PROSITE" id="PS00570">
    <property type="entry name" value="RING_HYDROXYL_ALPHA"/>
    <property type="match status" value="1"/>
</dbReference>
<dbReference type="CDD" id="cd03469">
    <property type="entry name" value="Rieske_RO_Alpha_N"/>
    <property type="match status" value="1"/>
</dbReference>